<dbReference type="CDD" id="cd00085">
    <property type="entry name" value="HNHc"/>
    <property type="match status" value="1"/>
</dbReference>
<evidence type="ECO:0000259" key="2">
    <source>
        <dbReference type="SMART" id="SM00507"/>
    </source>
</evidence>
<dbReference type="InterPro" id="IPR003615">
    <property type="entry name" value="HNH_nuc"/>
</dbReference>
<comment type="caution">
    <text evidence="3">The sequence shown here is derived from an EMBL/GenBank/DDBJ whole genome shotgun (WGS) entry which is preliminary data.</text>
</comment>
<evidence type="ECO:0000313" key="3">
    <source>
        <dbReference type="EMBL" id="MPN27893.1"/>
    </source>
</evidence>
<dbReference type="GO" id="GO:0008270">
    <property type="term" value="F:zinc ion binding"/>
    <property type="evidence" value="ECO:0007669"/>
    <property type="project" value="InterPro"/>
</dbReference>
<organism evidence="3">
    <name type="scientific">bioreactor metagenome</name>
    <dbReference type="NCBI Taxonomy" id="1076179"/>
    <lineage>
        <taxon>unclassified sequences</taxon>
        <taxon>metagenomes</taxon>
        <taxon>ecological metagenomes</taxon>
    </lineage>
</organism>
<dbReference type="GO" id="GO:0004519">
    <property type="term" value="F:endonuclease activity"/>
    <property type="evidence" value="ECO:0007669"/>
    <property type="project" value="InterPro"/>
</dbReference>
<dbReference type="Pfam" id="PF01844">
    <property type="entry name" value="HNH"/>
    <property type="match status" value="1"/>
</dbReference>
<name>A0A645GW64_9ZZZZ</name>
<keyword evidence="1" id="KW-0175">Coiled coil</keyword>
<dbReference type="SMART" id="SM00507">
    <property type="entry name" value="HNHc"/>
    <property type="match status" value="1"/>
</dbReference>
<feature type="domain" description="HNH nuclease" evidence="2">
    <location>
        <begin position="115"/>
        <end position="171"/>
    </location>
</feature>
<accession>A0A645GW64</accession>
<dbReference type="PANTHER" id="PTHR33877:SF1">
    <property type="entry name" value="TYPE IV METHYL-DIRECTED RESTRICTION ENZYME ECOKMCRA"/>
    <property type="match status" value="1"/>
</dbReference>
<sequence length="191" mass="21702">MIQLQEISENISRMENTIENLSLRQQKIEKDFNPPKFILKHYRKELMDKLGAEIPNIGVEYAEYIFEYVSAGGNSSQKSVITFNGETVEALANHISESIKYSKSAKAQRALMTNSLRTTIKERDQYTCMMCSASTAEQSLLLLEIDHKIPVSKGGLSTPENLQTLCWKCNRTKSDKIINTDILQNEVKTYA</sequence>
<protein>
    <recommendedName>
        <fullName evidence="2">HNH nuclease domain-containing protein</fullName>
    </recommendedName>
</protein>
<dbReference type="InterPro" id="IPR052892">
    <property type="entry name" value="NA-targeting_endonuclease"/>
</dbReference>
<dbReference type="Gene3D" id="1.10.30.50">
    <property type="match status" value="1"/>
</dbReference>
<dbReference type="EMBL" id="VSSQ01077940">
    <property type="protein sequence ID" value="MPN27893.1"/>
    <property type="molecule type" value="Genomic_DNA"/>
</dbReference>
<dbReference type="PANTHER" id="PTHR33877">
    <property type="entry name" value="SLL1193 PROTEIN"/>
    <property type="match status" value="1"/>
</dbReference>
<dbReference type="GO" id="GO:0003676">
    <property type="term" value="F:nucleic acid binding"/>
    <property type="evidence" value="ECO:0007669"/>
    <property type="project" value="InterPro"/>
</dbReference>
<gene>
    <name evidence="3" type="ORF">SDC9_175327</name>
</gene>
<dbReference type="InterPro" id="IPR002711">
    <property type="entry name" value="HNH"/>
</dbReference>
<reference evidence="3" key="1">
    <citation type="submission" date="2019-08" db="EMBL/GenBank/DDBJ databases">
        <authorList>
            <person name="Kucharzyk K."/>
            <person name="Murdoch R.W."/>
            <person name="Higgins S."/>
            <person name="Loffler F."/>
        </authorList>
    </citation>
    <scope>NUCLEOTIDE SEQUENCE</scope>
</reference>
<feature type="coiled-coil region" evidence="1">
    <location>
        <begin position="4"/>
        <end position="31"/>
    </location>
</feature>
<proteinExistence type="predicted"/>
<dbReference type="AlphaFoldDB" id="A0A645GW64"/>
<evidence type="ECO:0000256" key="1">
    <source>
        <dbReference type="SAM" id="Coils"/>
    </source>
</evidence>